<evidence type="ECO:0000313" key="4">
    <source>
        <dbReference type="Proteomes" id="UP001235849"/>
    </source>
</evidence>
<dbReference type="EMBL" id="JAQOSO010000080">
    <property type="protein sequence ID" value="MDJ1175289.1"/>
    <property type="molecule type" value="Genomic_DNA"/>
</dbReference>
<comment type="caution">
    <text evidence="3">The sequence shown here is derived from an EMBL/GenBank/DDBJ whole genome shotgun (WGS) entry which is preliminary data.</text>
</comment>
<feature type="region of interest" description="Disordered" evidence="1">
    <location>
        <begin position="1"/>
        <end position="48"/>
    </location>
</feature>
<feature type="compositionally biased region" description="Low complexity" evidence="1">
    <location>
        <begin position="552"/>
        <end position="568"/>
    </location>
</feature>
<feature type="compositionally biased region" description="Pro residues" evidence="1">
    <location>
        <begin position="146"/>
        <end position="165"/>
    </location>
</feature>
<feature type="region of interest" description="Disordered" evidence="1">
    <location>
        <begin position="137"/>
        <end position="178"/>
    </location>
</feature>
<evidence type="ECO:0000313" key="3">
    <source>
        <dbReference type="EMBL" id="MDJ1175289.1"/>
    </source>
</evidence>
<evidence type="ECO:0000259" key="2">
    <source>
        <dbReference type="Pfam" id="PF12770"/>
    </source>
</evidence>
<proteinExistence type="predicted"/>
<keyword evidence="4" id="KW-1185">Reference proteome</keyword>
<name>A0ABT7B7Y4_9CYAN</name>
<dbReference type="Proteomes" id="UP001235849">
    <property type="component" value="Unassembled WGS sequence"/>
</dbReference>
<reference evidence="3 4" key="1">
    <citation type="submission" date="2023-01" db="EMBL/GenBank/DDBJ databases">
        <title>Novel diversity within Roseofilum (Cyanobacteria; Desertifilaceae) from marine benthic mats with descriptions of four novel species.</title>
        <authorList>
            <person name="Wang Y."/>
            <person name="Berthold D.E."/>
            <person name="Hu J."/>
            <person name="Lefler F.W."/>
            <person name="Laughinghouse H.D. IV."/>
        </authorList>
    </citation>
    <scope>NUCLEOTIDE SEQUENCE [LARGE SCALE GENOMIC DNA]</scope>
    <source>
        <strain evidence="3 4">BLCC-M114</strain>
    </source>
</reference>
<accession>A0ABT7B7Y4</accession>
<protein>
    <submittedName>
        <fullName evidence="3">CHAT domain-containing protein</fullName>
    </submittedName>
</protein>
<feature type="region of interest" description="Disordered" evidence="1">
    <location>
        <begin position="542"/>
        <end position="568"/>
    </location>
</feature>
<dbReference type="InterPro" id="IPR024983">
    <property type="entry name" value="CHAT_dom"/>
</dbReference>
<sequence length="568" mass="62742">MKTPCLPSRAGGIAPSLPTTDPPLTPPYQGGEPATPPSPRRRGGQGGEVTLWTSSKEDLHNLIEWGEDYYTDYFINRPQWQNNLSQRLETLSGILHLDEILHNLRKNFPTCEKLILIPHVFLHLFPIHALPVTPQPSVRAGSPALTPTPPDLGEPAPTPTHPPSPSGRGDGGEGKPLQDLFAQGVTYAPNCQLLQQAQNRPRPNFNHLFAIQNPTNDLLFADVEVETISQSFHQTTILPRETATKETLLNQNFSNIHHLYFSCHGGFNATSPLDSGLLLANHEILTLAEIISTFNLSQCSLVTLSACETGQVALDTTDEYISLSSGFLLAGSPSIIASQWSVNQVSTALVLIKTYELLEQHPGQLAISLKAAQNWLRTTTVQGFHQWTQTSTLLNKAPLWQTILQAIFQEMGENKDNEKDSGWHSQPYRSPFHWAGFCIVGEGEQNMATPAEKIQVFRDLIENNPDLFTDYWQNLTELQAQLTNSDETDAEMVEAWLKDPNRASVYKNYLVKLMQAAKGDKGIGHSKAKAKQTSPSLKVTIENAAKNNTKLPAAEESPSEETPFTPES</sequence>
<feature type="domain" description="CHAT" evidence="2">
    <location>
        <begin position="105"/>
        <end position="442"/>
    </location>
</feature>
<evidence type="ECO:0000256" key="1">
    <source>
        <dbReference type="SAM" id="MobiDB-lite"/>
    </source>
</evidence>
<gene>
    <name evidence="3" type="ORF">PMG25_14425</name>
</gene>
<dbReference type="Pfam" id="PF12770">
    <property type="entry name" value="CHAT"/>
    <property type="match status" value="1"/>
</dbReference>
<organism evidence="3 4">
    <name type="scientific">Roseofilum capinflatum BLCC-M114</name>
    <dbReference type="NCBI Taxonomy" id="3022440"/>
    <lineage>
        <taxon>Bacteria</taxon>
        <taxon>Bacillati</taxon>
        <taxon>Cyanobacteriota</taxon>
        <taxon>Cyanophyceae</taxon>
        <taxon>Desertifilales</taxon>
        <taxon>Desertifilaceae</taxon>
        <taxon>Roseofilum</taxon>
        <taxon>Roseofilum capinflatum</taxon>
    </lineage>
</organism>
<dbReference type="RefSeq" id="WP_283767595.1">
    <property type="nucleotide sequence ID" value="NZ_JAQOSO010000080.1"/>
</dbReference>